<dbReference type="Pfam" id="PF11336">
    <property type="entry name" value="DUF3138"/>
    <property type="match status" value="1"/>
</dbReference>
<accession>A0ABW9DLU4</accession>
<dbReference type="RefSeq" id="WP_408333535.1">
    <property type="nucleotide sequence ID" value="NZ_JAQQCF010000002.1"/>
</dbReference>
<keyword evidence="1" id="KW-0732">Signal</keyword>
<sequence>MKLKVIVLVSTLAFQLTALAAQTDASAHPSVAAQLDALQAQITSLQAEIHSLQAQAKVKATPQIAAAASAPVSATAAASASVSASAFASAQDSAALARDFQSMHEQVNNLTLKTDSLEDAATTGPLAGLSVTGYIDPLYLYNRAQRSGGFQFLNHDPGVYDYFESQIGDVYLDIKKTFGVGPLAPAAEIVIQPNRGVGSTLSSGHGSVGNNILTQADVTVPLNSLTTFTAGLLQSPIGYEPLPSNQMLTLTHNLLYDFSEPAGMVGIGLKGNNAIFTHFWQVYIANEQLRTAGAIVKGPNNTSQSNWVPSLSARFDDALSTALDIGVAGMFGRSTLFSPCANPGGYGYQCNASTPFGMMRYVETDLTYTRDKLQLNAQLDYGEQQKGAYDGGTARWYGISLQGHKKWTSTWLGHMGATLRFDYLNDTANGGGAPNILYGLSGGNPSVNATSGFGIDPACFSVSTRNGTECKGATHYDITADLLFFPTQQITLKFEYRHDQANHPVFLMNDGTYSRANDILATQFIYSF</sequence>
<reference evidence="2 3" key="1">
    <citation type="journal article" date="2024" name="Chem. Sci.">
        <title>Discovery of megapolipeptins by genome mining of a Burkholderiales bacteria collection.</title>
        <authorList>
            <person name="Paulo B.S."/>
            <person name="Recchia M.J.J."/>
            <person name="Lee S."/>
            <person name="Fergusson C.H."/>
            <person name="Romanowski S.B."/>
            <person name="Hernandez A."/>
            <person name="Krull N."/>
            <person name="Liu D.Y."/>
            <person name="Cavanagh H."/>
            <person name="Bos A."/>
            <person name="Gray C.A."/>
            <person name="Murphy B.T."/>
            <person name="Linington R.G."/>
            <person name="Eustaquio A.S."/>
        </authorList>
    </citation>
    <scope>NUCLEOTIDE SEQUENCE [LARGE SCALE GENOMIC DNA]</scope>
    <source>
        <strain evidence="2 3">RL17-338-BIC-A</strain>
    </source>
</reference>
<dbReference type="Proteomes" id="UP001629432">
    <property type="component" value="Unassembled WGS sequence"/>
</dbReference>
<dbReference type="InterPro" id="IPR021485">
    <property type="entry name" value="DUF3138"/>
</dbReference>
<proteinExistence type="predicted"/>
<evidence type="ECO:0000256" key="1">
    <source>
        <dbReference type="SAM" id="SignalP"/>
    </source>
</evidence>
<dbReference type="EMBL" id="JAQQCF010000002">
    <property type="protein sequence ID" value="MFM0635873.1"/>
    <property type="molecule type" value="Genomic_DNA"/>
</dbReference>
<evidence type="ECO:0000313" key="2">
    <source>
        <dbReference type="EMBL" id="MFM0635873.1"/>
    </source>
</evidence>
<protein>
    <submittedName>
        <fullName evidence="2">DUF3138 family protein</fullName>
    </submittedName>
</protein>
<evidence type="ECO:0000313" key="3">
    <source>
        <dbReference type="Proteomes" id="UP001629432"/>
    </source>
</evidence>
<organism evidence="2 3">
    <name type="scientific">Paraburkholderia metrosideri</name>
    <dbReference type="NCBI Taxonomy" id="580937"/>
    <lineage>
        <taxon>Bacteria</taxon>
        <taxon>Pseudomonadati</taxon>
        <taxon>Pseudomonadota</taxon>
        <taxon>Betaproteobacteria</taxon>
        <taxon>Burkholderiales</taxon>
        <taxon>Burkholderiaceae</taxon>
        <taxon>Paraburkholderia</taxon>
    </lineage>
</organism>
<feature type="signal peptide" evidence="1">
    <location>
        <begin position="1"/>
        <end position="20"/>
    </location>
</feature>
<dbReference type="InterPro" id="IPR023614">
    <property type="entry name" value="Porin_dom_sf"/>
</dbReference>
<dbReference type="Gene3D" id="2.40.160.10">
    <property type="entry name" value="Porin"/>
    <property type="match status" value="1"/>
</dbReference>
<keyword evidence="3" id="KW-1185">Reference proteome</keyword>
<gene>
    <name evidence="2" type="ORF">PQQ63_04075</name>
</gene>
<comment type="caution">
    <text evidence="2">The sequence shown here is derived from an EMBL/GenBank/DDBJ whole genome shotgun (WGS) entry which is preliminary data.</text>
</comment>
<name>A0ABW9DLU4_9BURK</name>
<feature type="chain" id="PRO_5045460145" evidence="1">
    <location>
        <begin position="21"/>
        <end position="528"/>
    </location>
</feature>